<name>A0A6P1NGQ9_9PROT</name>
<keyword evidence="1" id="KW-0732">Signal</keyword>
<dbReference type="EMBL" id="CP047652">
    <property type="protein sequence ID" value="QHI96087.1"/>
    <property type="molecule type" value="Genomic_DNA"/>
</dbReference>
<dbReference type="RefSeq" id="WP_160619160.1">
    <property type="nucleotide sequence ID" value="NZ_CP047652.1"/>
</dbReference>
<feature type="chain" id="PRO_5026940994" description="Tetratricopeptide repeat protein" evidence="1">
    <location>
        <begin position="29"/>
        <end position="413"/>
    </location>
</feature>
<feature type="signal peptide" evidence="1">
    <location>
        <begin position="1"/>
        <end position="28"/>
    </location>
</feature>
<dbReference type="Gene3D" id="1.25.40.10">
    <property type="entry name" value="Tetratricopeptide repeat domain"/>
    <property type="match status" value="1"/>
</dbReference>
<accession>A0A6P1NGQ9</accession>
<proteinExistence type="predicted"/>
<evidence type="ECO:0000313" key="2">
    <source>
        <dbReference type="EMBL" id="QHI96087.1"/>
    </source>
</evidence>
<dbReference type="KEGG" id="bomb:GT348_07405"/>
<keyword evidence="3" id="KW-1185">Reference proteome</keyword>
<evidence type="ECO:0000256" key="1">
    <source>
        <dbReference type="SAM" id="SignalP"/>
    </source>
</evidence>
<evidence type="ECO:0008006" key="4">
    <source>
        <dbReference type="Google" id="ProtNLM"/>
    </source>
</evidence>
<protein>
    <recommendedName>
        <fullName evidence="4">Tetratricopeptide repeat protein</fullName>
    </recommendedName>
</protein>
<organism evidence="2 3">
    <name type="scientific">Aristophania vespae</name>
    <dbReference type="NCBI Taxonomy" id="2697033"/>
    <lineage>
        <taxon>Bacteria</taxon>
        <taxon>Pseudomonadati</taxon>
        <taxon>Pseudomonadota</taxon>
        <taxon>Alphaproteobacteria</taxon>
        <taxon>Acetobacterales</taxon>
        <taxon>Acetobacteraceae</taxon>
        <taxon>Aristophania</taxon>
    </lineage>
</organism>
<dbReference type="InterPro" id="IPR011990">
    <property type="entry name" value="TPR-like_helical_dom_sf"/>
</dbReference>
<dbReference type="Proteomes" id="UP000463975">
    <property type="component" value="Chromosome"/>
</dbReference>
<dbReference type="AlphaFoldDB" id="A0A6P1NGQ9"/>
<sequence length="413" mass="45658">MSLSRFMCLRALLLSGSIALLGTTIVQANDNILRPEIGVPLQQAKTALAARRYNAAIASVNAAEIVPHKSSYEAYVIAQMKAAIATKTGNVTEAFKAYDALINDPKTSSKDREKMLSAEISLAYKAKNYSAAARSAERYIKEFGPNEQTNLLLTQAFYLDHNWPKTLRAAQDSIALSQKAGRMPSETELQIYALVANRVKDQARATQAYTLLVQHYPKPKYWQNLIQTLLANRTLPPASIFNLQRFRFVTHNLKDPAEIKDMVERAVQLGHPTLALSLLNQAYSWHLMGQGTTKKQDDHFHAFIAKRAEDAKAALNDRVKEAENSALAKPSLIEGYNLVLAGKKEQGLALMNSGLEKKPVSHDQALLDYALAQNDAGQTSEALKTLQQIKGTSPAATMARLWSIQWQAKSPKN</sequence>
<evidence type="ECO:0000313" key="3">
    <source>
        <dbReference type="Proteomes" id="UP000463975"/>
    </source>
</evidence>
<gene>
    <name evidence="2" type="ORF">GT348_07405</name>
</gene>
<reference evidence="2 3" key="1">
    <citation type="submission" date="2020-01" db="EMBL/GenBank/DDBJ databases">
        <title>Genome sequencing of strain KACC 21507.</title>
        <authorList>
            <person name="Heo J."/>
            <person name="Kim S.-J."/>
            <person name="Kim J.-S."/>
            <person name="Hong S.-B."/>
            <person name="Kwon S.-W."/>
        </authorList>
    </citation>
    <scope>NUCLEOTIDE SEQUENCE [LARGE SCALE GENOMIC DNA]</scope>
    <source>
        <strain evidence="2 3">KACC 21507</strain>
    </source>
</reference>